<dbReference type="GO" id="GO:0005829">
    <property type="term" value="C:cytosol"/>
    <property type="evidence" value="ECO:0007669"/>
    <property type="project" value="TreeGrafter"/>
</dbReference>
<sequence>MNDVVFQKRLMRKIVFESLFQIDINDNTLDEILFTLEKLNEQVNLQKEYYEEAKKYVSEIYGKKSFYDSLINKYSQGWPVDRIGNVEKTAMRICIYELLNKKDIPVKVILNEAVELTKTYSSQKSASFVNGIVNKIARSQTLLT</sequence>
<evidence type="ECO:0000256" key="1">
    <source>
        <dbReference type="ARBA" id="ARBA00005952"/>
    </source>
</evidence>
<evidence type="ECO:0000256" key="4">
    <source>
        <dbReference type="ARBA" id="ARBA00023015"/>
    </source>
</evidence>
<protein>
    <recommendedName>
        <fullName evidence="6">Transcription antitermination protein NusB</fullName>
    </recommendedName>
    <alternativeName>
        <fullName evidence="6">Antitermination factor NusB</fullName>
    </alternativeName>
</protein>
<keyword evidence="3 6" id="KW-0694">RNA-binding</keyword>
<dbReference type="PANTHER" id="PTHR11078:SF3">
    <property type="entry name" value="ANTITERMINATION NUSB DOMAIN-CONTAINING PROTEIN"/>
    <property type="match status" value="1"/>
</dbReference>
<keyword evidence="9" id="KW-1185">Reference proteome</keyword>
<dbReference type="InterPro" id="IPR006027">
    <property type="entry name" value="NusB_RsmB_TIM44"/>
</dbReference>
<evidence type="ECO:0000256" key="3">
    <source>
        <dbReference type="ARBA" id="ARBA00022884"/>
    </source>
</evidence>
<dbReference type="InterPro" id="IPR011605">
    <property type="entry name" value="NusB_fam"/>
</dbReference>
<dbReference type="GO" id="GO:0003723">
    <property type="term" value="F:RNA binding"/>
    <property type="evidence" value="ECO:0007669"/>
    <property type="project" value="UniProtKB-UniRule"/>
</dbReference>
<dbReference type="RefSeq" id="WP_045087204.1">
    <property type="nucleotide sequence ID" value="NZ_LN824141.1"/>
</dbReference>
<dbReference type="STRING" id="1006576.DTL3_0278"/>
<evidence type="ECO:0000256" key="6">
    <source>
        <dbReference type="HAMAP-Rule" id="MF_00073"/>
    </source>
</evidence>
<keyword evidence="5 6" id="KW-0804">Transcription</keyword>
<reference evidence="9" key="1">
    <citation type="submission" date="2014-11" db="EMBL/GenBank/DDBJ databases">
        <authorList>
            <person name="Wibberg D."/>
        </authorList>
    </citation>
    <scope>NUCLEOTIDE SEQUENCE [LARGE SCALE GENOMIC DNA]</scope>
    <source>
        <strain evidence="9">L3</strain>
    </source>
</reference>
<dbReference type="GO" id="GO:0006353">
    <property type="term" value="P:DNA-templated transcription termination"/>
    <property type="evidence" value="ECO:0007669"/>
    <property type="project" value="UniProtKB-UniRule"/>
</dbReference>
<keyword evidence="4 6" id="KW-0805">Transcription regulation</keyword>
<evidence type="ECO:0000259" key="7">
    <source>
        <dbReference type="Pfam" id="PF01029"/>
    </source>
</evidence>
<evidence type="ECO:0000256" key="2">
    <source>
        <dbReference type="ARBA" id="ARBA00022814"/>
    </source>
</evidence>
<evidence type="ECO:0000313" key="8">
    <source>
        <dbReference type="EMBL" id="CEP77609.1"/>
    </source>
</evidence>
<gene>
    <name evidence="6 8" type="primary">nusB</name>
    <name evidence="8" type="ORF">DTL3_0278</name>
</gene>
<dbReference type="HOGENOM" id="CLU_087843_3_3_0"/>
<organism evidence="8 9">
    <name type="scientific">Defluviitoga tunisiensis</name>
    <dbReference type="NCBI Taxonomy" id="1006576"/>
    <lineage>
        <taxon>Bacteria</taxon>
        <taxon>Thermotogati</taxon>
        <taxon>Thermotogota</taxon>
        <taxon>Thermotogae</taxon>
        <taxon>Petrotogales</taxon>
        <taxon>Petrotogaceae</taxon>
        <taxon>Defluviitoga</taxon>
    </lineage>
</organism>
<evidence type="ECO:0000256" key="5">
    <source>
        <dbReference type="ARBA" id="ARBA00023163"/>
    </source>
</evidence>
<dbReference type="AlphaFoldDB" id="A0A0C7P0Q4"/>
<dbReference type="PANTHER" id="PTHR11078">
    <property type="entry name" value="N UTILIZATION SUBSTANCE PROTEIN B-RELATED"/>
    <property type="match status" value="1"/>
</dbReference>
<dbReference type="NCBIfam" id="TIGR01951">
    <property type="entry name" value="nusB"/>
    <property type="match status" value="1"/>
</dbReference>
<dbReference type="Proteomes" id="UP000032809">
    <property type="component" value="Chromosome I"/>
</dbReference>
<proteinExistence type="inferred from homology"/>
<keyword evidence="2 6" id="KW-0889">Transcription antitermination</keyword>
<comment type="function">
    <text evidence="6">Involved in transcription antitermination. Required for transcription of ribosomal RNA (rRNA) genes. Binds specifically to the boxA antiterminator sequence of the ribosomal RNA (rrn) operons.</text>
</comment>
<dbReference type="Pfam" id="PF01029">
    <property type="entry name" value="NusB"/>
    <property type="match status" value="1"/>
</dbReference>
<dbReference type="InterPro" id="IPR035926">
    <property type="entry name" value="NusB-like_sf"/>
</dbReference>
<comment type="similarity">
    <text evidence="1 6">Belongs to the NusB family.</text>
</comment>
<dbReference type="KEGG" id="dtn:DTL3_0278"/>
<accession>A0A0C7P0Q4</accession>
<dbReference type="GO" id="GO:0031564">
    <property type="term" value="P:transcription antitermination"/>
    <property type="evidence" value="ECO:0007669"/>
    <property type="project" value="UniProtKB-KW"/>
</dbReference>
<evidence type="ECO:0000313" key="9">
    <source>
        <dbReference type="Proteomes" id="UP000032809"/>
    </source>
</evidence>
<dbReference type="HAMAP" id="MF_00073">
    <property type="entry name" value="NusB"/>
    <property type="match status" value="1"/>
</dbReference>
<dbReference type="Gene3D" id="1.10.940.10">
    <property type="entry name" value="NusB-like"/>
    <property type="match status" value="1"/>
</dbReference>
<dbReference type="SUPFAM" id="SSF48013">
    <property type="entry name" value="NusB-like"/>
    <property type="match status" value="1"/>
</dbReference>
<name>A0A0C7P0Q4_DEFTU</name>
<feature type="domain" description="NusB/RsmB/TIM44" evidence="7">
    <location>
        <begin position="11"/>
        <end position="138"/>
    </location>
</feature>
<dbReference type="EMBL" id="LN824141">
    <property type="protein sequence ID" value="CEP77609.1"/>
    <property type="molecule type" value="Genomic_DNA"/>
</dbReference>